<dbReference type="Proteomes" id="UP000186817">
    <property type="component" value="Unassembled WGS sequence"/>
</dbReference>
<reference evidence="1 2" key="1">
    <citation type="submission" date="2016-02" db="EMBL/GenBank/DDBJ databases">
        <title>Genome analysis of coral dinoflagellate symbionts highlights evolutionary adaptations to a symbiotic lifestyle.</title>
        <authorList>
            <person name="Aranda M."/>
            <person name="Li Y."/>
            <person name="Liew Y.J."/>
            <person name="Baumgarten S."/>
            <person name="Simakov O."/>
            <person name="Wilson M."/>
            <person name="Piel J."/>
            <person name="Ashoor H."/>
            <person name="Bougouffa S."/>
            <person name="Bajic V.B."/>
            <person name="Ryu T."/>
            <person name="Ravasi T."/>
            <person name="Bayer T."/>
            <person name="Micklem G."/>
            <person name="Kim H."/>
            <person name="Bhak J."/>
            <person name="Lajeunesse T.C."/>
            <person name="Voolstra C.R."/>
        </authorList>
    </citation>
    <scope>NUCLEOTIDE SEQUENCE [LARGE SCALE GENOMIC DNA]</scope>
    <source>
        <strain evidence="1 2">CCMP2467</strain>
    </source>
</reference>
<dbReference type="AlphaFoldDB" id="A0A1Q9DZB8"/>
<organism evidence="1 2">
    <name type="scientific">Symbiodinium microadriaticum</name>
    <name type="common">Dinoflagellate</name>
    <name type="synonym">Zooxanthella microadriatica</name>
    <dbReference type="NCBI Taxonomy" id="2951"/>
    <lineage>
        <taxon>Eukaryota</taxon>
        <taxon>Sar</taxon>
        <taxon>Alveolata</taxon>
        <taxon>Dinophyceae</taxon>
        <taxon>Suessiales</taxon>
        <taxon>Symbiodiniaceae</taxon>
        <taxon>Symbiodinium</taxon>
    </lineage>
</organism>
<gene>
    <name evidence="1" type="ORF">AK812_SmicGene16797</name>
</gene>
<keyword evidence="2" id="KW-1185">Reference proteome</keyword>
<name>A0A1Q9DZB8_SYMMI</name>
<comment type="caution">
    <text evidence="1">The sequence shown here is derived from an EMBL/GenBank/DDBJ whole genome shotgun (WGS) entry which is preliminary data.</text>
</comment>
<sequence length="270" mass="30277">MPELVPEDIFFYMCFFVNNQFRIIVEATNTGTDNLEDVFESNLRRIGRMIAILDTWDEPVYLTRIWTVYEQFVASKIGIEVSFAMPQQASETLELEVGRGNDGIGRVTQSVSRVDAANARAWKQDDEIKVKLLIQRTVGFKQVDSHVIQAMATWIGKVVQDIILQHQIDSQRRNLTESHLVEGCPIGAMGRSLQLPALGAAHENIVKAYSFPELETRELHHFFKPSPRSLLSCNLQSGEVLILPHPPAGISRLLTGPDVDIPPASKGEEL</sequence>
<protein>
    <submittedName>
        <fullName evidence="1">Uncharacterized protein</fullName>
    </submittedName>
</protein>
<dbReference type="EMBL" id="LSRX01000324">
    <property type="protein sequence ID" value="OLQ00518.1"/>
    <property type="molecule type" value="Genomic_DNA"/>
</dbReference>
<evidence type="ECO:0000313" key="2">
    <source>
        <dbReference type="Proteomes" id="UP000186817"/>
    </source>
</evidence>
<accession>A0A1Q9DZB8</accession>
<proteinExistence type="predicted"/>
<evidence type="ECO:0000313" key="1">
    <source>
        <dbReference type="EMBL" id="OLQ00518.1"/>
    </source>
</evidence>
<dbReference type="OrthoDB" id="446823at2759"/>